<evidence type="ECO:0000256" key="1">
    <source>
        <dbReference type="SAM" id="MobiDB-lite"/>
    </source>
</evidence>
<name>A0A7X0NPG8_9ACTN</name>
<dbReference type="AlphaFoldDB" id="A0A7X0NPG8"/>
<sequence>MALAAGDGGTDAVRHLIAAEYSKHVLFVRGIVDETRRLGHPDAAYVRRAYDLLATAQEHDLPAAESVLRYPSVGVWARKVLWALRDSRRSAKEPLGLAAVAAAAAIKAGLAFSLEITPADGTITLPSLGQILLPGRPGAVTVRSAGDGEVRVLAGGAEIHVPAKDGEVWRGLRPLSASADDRTISLLVDDLDPYRMPAAPVAGRLTEAEHEAWQQALTDAWLLLVRHHETTATEILAILRVLTPLRRPATGVSSATSRDAFGCAAMSTPPDGLAMAATLAHEVQHAKLSGLLDMIALTRIDDGRRYYAPWRDDPRPISGLLQGTYAYLGVTAFWRRQRLHGEGADAVHAHTRFARWRTAALSTADVLLRSGALTARGEEFVTEMRRTLRAWADEPVPPQALADADREAEEHRRAWRERNPHVPG</sequence>
<evidence type="ECO:0000313" key="2">
    <source>
        <dbReference type="EMBL" id="MBB6547225.1"/>
    </source>
</evidence>
<feature type="region of interest" description="Disordered" evidence="1">
    <location>
        <begin position="396"/>
        <end position="424"/>
    </location>
</feature>
<evidence type="ECO:0000313" key="3">
    <source>
        <dbReference type="Proteomes" id="UP000565579"/>
    </source>
</evidence>
<dbReference type="InterPro" id="IPR026337">
    <property type="entry name" value="AKG_HExxH"/>
</dbReference>
<protein>
    <submittedName>
        <fullName evidence="2">HEXXH motif-containing protein</fullName>
    </submittedName>
</protein>
<reference evidence="2 3" key="1">
    <citation type="submission" date="2020-08" db="EMBL/GenBank/DDBJ databases">
        <title>Sequencing the genomes of 1000 actinobacteria strains.</title>
        <authorList>
            <person name="Klenk H.-P."/>
        </authorList>
    </citation>
    <scope>NUCLEOTIDE SEQUENCE [LARGE SCALE GENOMIC DNA]</scope>
    <source>
        <strain evidence="2 3">DSM 43768</strain>
    </source>
</reference>
<accession>A0A7X0NPG8</accession>
<dbReference type="NCBIfam" id="TIGR04267">
    <property type="entry name" value="mod_HExxH"/>
    <property type="match status" value="1"/>
</dbReference>
<keyword evidence="3" id="KW-1185">Reference proteome</keyword>
<dbReference type="Proteomes" id="UP000565579">
    <property type="component" value="Unassembled WGS sequence"/>
</dbReference>
<dbReference type="EMBL" id="JACHMI010000001">
    <property type="protein sequence ID" value="MBB6547225.1"/>
    <property type="molecule type" value="Genomic_DNA"/>
</dbReference>
<feature type="compositionally biased region" description="Basic and acidic residues" evidence="1">
    <location>
        <begin position="403"/>
        <end position="424"/>
    </location>
</feature>
<comment type="caution">
    <text evidence="2">The sequence shown here is derived from an EMBL/GenBank/DDBJ whole genome shotgun (WGS) entry which is preliminary data.</text>
</comment>
<dbReference type="RefSeq" id="WP_185101899.1">
    <property type="nucleotide sequence ID" value="NZ_BAAAXY010000131.1"/>
</dbReference>
<proteinExistence type="predicted"/>
<organism evidence="2 3">
    <name type="scientific">Nonomuraea rubra</name>
    <dbReference type="NCBI Taxonomy" id="46180"/>
    <lineage>
        <taxon>Bacteria</taxon>
        <taxon>Bacillati</taxon>
        <taxon>Actinomycetota</taxon>
        <taxon>Actinomycetes</taxon>
        <taxon>Streptosporangiales</taxon>
        <taxon>Streptosporangiaceae</taxon>
        <taxon>Nonomuraea</taxon>
    </lineage>
</organism>
<gene>
    <name evidence="2" type="ORF">HD593_002020</name>
</gene>